<comment type="caution">
    <text evidence="1">The sequence shown here is derived from an EMBL/GenBank/DDBJ whole genome shotgun (WGS) entry which is preliminary data.</text>
</comment>
<evidence type="ECO:0000313" key="1">
    <source>
        <dbReference type="EMBL" id="KAK9503880.1"/>
    </source>
</evidence>
<dbReference type="Proteomes" id="UP001461498">
    <property type="component" value="Unassembled WGS sequence"/>
</dbReference>
<dbReference type="AlphaFoldDB" id="A0AAW1D6B0"/>
<proteinExistence type="predicted"/>
<evidence type="ECO:0000313" key="2">
    <source>
        <dbReference type="Proteomes" id="UP001461498"/>
    </source>
</evidence>
<keyword evidence="2" id="KW-1185">Reference proteome</keyword>
<accession>A0AAW1D6B0</accession>
<organism evidence="1 2">
    <name type="scientific">Rhynocoris fuscipes</name>
    <dbReference type="NCBI Taxonomy" id="488301"/>
    <lineage>
        <taxon>Eukaryota</taxon>
        <taxon>Metazoa</taxon>
        <taxon>Ecdysozoa</taxon>
        <taxon>Arthropoda</taxon>
        <taxon>Hexapoda</taxon>
        <taxon>Insecta</taxon>
        <taxon>Pterygota</taxon>
        <taxon>Neoptera</taxon>
        <taxon>Paraneoptera</taxon>
        <taxon>Hemiptera</taxon>
        <taxon>Heteroptera</taxon>
        <taxon>Panheteroptera</taxon>
        <taxon>Cimicomorpha</taxon>
        <taxon>Reduviidae</taxon>
        <taxon>Harpactorinae</taxon>
        <taxon>Harpactorini</taxon>
        <taxon>Rhynocoris</taxon>
    </lineage>
</organism>
<protein>
    <submittedName>
        <fullName evidence="1">Uncharacterized protein</fullName>
    </submittedName>
</protein>
<dbReference type="EMBL" id="JAPXFL010000007">
    <property type="protein sequence ID" value="KAK9503880.1"/>
    <property type="molecule type" value="Genomic_DNA"/>
</dbReference>
<sequence>MATMLVRLISNFYVIRASPSCIECKKLHQNICNSFLDIAQSLTHTHTHTHTHTYSHSHTQSDRERETHTDGKFFIAFLISGTLKMDISGEKSIY</sequence>
<name>A0AAW1D6B0_9HEMI</name>
<gene>
    <name evidence="1" type="ORF">O3M35_010346</name>
</gene>
<reference evidence="1 2" key="1">
    <citation type="submission" date="2022-12" db="EMBL/GenBank/DDBJ databases">
        <title>Chromosome-level genome assembly of true bugs.</title>
        <authorList>
            <person name="Ma L."/>
            <person name="Li H."/>
        </authorList>
    </citation>
    <scope>NUCLEOTIDE SEQUENCE [LARGE SCALE GENOMIC DNA]</scope>
    <source>
        <strain evidence="1">Lab_2022b</strain>
    </source>
</reference>